<dbReference type="EMBL" id="BAAAZY010000010">
    <property type="protein sequence ID" value="GAA4060010.1"/>
    <property type="molecule type" value="Genomic_DNA"/>
</dbReference>
<dbReference type="GO" id="GO:0016853">
    <property type="term" value="F:isomerase activity"/>
    <property type="evidence" value="ECO:0007669"/>
    <property type="project" value="UniProtKB-KW"/>
</dbReference>
<accession>A0ABP7V638</accession>
<dbReference type="PANTHER" id="PTHR30345:SF2">
    <property type="entry name" value="SUGAR-PHOSPHATE ISOMERASE, RPIB_LACA_LACB FAMILY"/>
    <property type="match status" value="1"/>
</dbReference>
<evidence type="ECO:0000313" key="4">
    <source>
        <dbReference type="Proteomes" id="UP001499984"/>
    </source>
</evidence>
<evidence type="ECO:0000256" key="2">
    <source>
        <dbReference type="SAM" id="MobiDB-lite"/>
    </source>
</evidence>
<dbReference type="InterPro" id="IPR036569">
    <property type="entry name" value="RpiB_LacA_LacB_sf"/>
</dbReference>
<dbReference type="InterPro" id="IPR003500">
    <property type="entry name" value="RpiB_LacA_LacB"/>
</dbReference>
<dbReference type="Gene3D" id="3.40.1400.10">
    <property type="entry name" value="Sugar-phosphate isomerase, RpiB/LacA/LacB"/>
    <property type="match status" value="1"/>
</dbReference>
<dbReference type="Pfam" id="PF02502">
    <property type="entry name" value="LacAB_rpiB"/>
    <property type="match status" value="1"/>
</dbReference>
<comment type="similarity">
    <text evidence="1">Belongs to the LacAB/RpiB family.</text>
</comment>
<dbReference type="SUPFAM" id="SSF89623">
    <property type="entry name" value="Ribose/Galactose isomerase RpiB/AlsB"/>
    <property type="match status" value="1"/>
</dbReference>
<reference evidence="4" key="1">
    <citation type="journal article" date="2019" name="Int. J. Syst. Evol. Microbiol.">
        <title>The Global Catalogue of Microorganisms (GCM) 10K type strain sequencing project: providing services to taxonomists for standard genome sequencing and annotation.</title>
        <authorList>
            <consortium name="The Broad Institute Genomics Platform"/>
            <consortium name="The Broad Institute Genome Sequencing Center for Infectious Disease"/>
            <person name="Wu L."/>
            <person name="Ma J."/>
        </authorList>
    </citation>
    <scope>NUCLEOTIDE SEQUENCE [LARGE SCALE GENOMIC DNA]</scope>
    <source>
        <strain evidence="4">JCM 16925</strain>
    </source>
</reference>
<sequence length="181" mass="19186">MAPPRPFPPVISMLGRRSHGRTPGEDLGTLRDMRISVSSDMDEPVARSLVTELLDRGHEVVTYGALSPGADPQWAACSEAAAREVADGTADQAVVCCWTGTGASIAANKVPGVRAALCTDAYTADGARRWNDANVLALSLRLTSEPLLKEILDAWFAGAASEDAEDRENVARIGRLDLGRA</sequence>
<dbReference type="Proteomes" id="UP001499984">
    <property type="component" value="Unassembled WGS sequence"/>
</dbReference>
<evidence type="ECO:0000256" key="1">
    <source>
        <dbReference type="ARBA" id="ARBA00008754"/>
    </source>
</evidence>
<comment type="caution">
    <text evidence="3">The sequence shown here is derived from an EMBL/GenBank/DDBJ whole genome shotgun (WGS) entry which is preliminary data.</text>
</comment>
<proteinExistence type="inferred from homology"/>
<keyword evidence="4" id="KW-1185">Reference proteome</keyword>
<dbReference type="PANTHER" id="PTHR30345">
    <property type="entry name" value="RIBOSE-5-PHOSPHATE ISOMERASE B"/>
    <property type="match status" value="1"/>
</dbReference>
<gene>
    <name evidence="3" type="ORF">GCM10022233_36430</name>
</gene>
<evidence type="ECO:0000313" key="3">
    <source>
        <dbReference type="EMBL" id="GAA4060010.1"/>
    </source>
</evidence>
<feature type="region of interest" description="Disordered" evidence="2">
    <location>
        <begin position="1"/>
        <end position="27"/>
    </location>
</feature>
<protein>
    <submittedName>
        <fullName evidence="3">RpiB/LacA/LacB family sugar-phosphate isomerase</fullName>
    </submittedName>
</protein>
<keyword evidence="3" id="KW-0413">Isomerase</keyword>
<name>A0ABP7V638_9ACTN</name>
<organism evidence="3 4">
    <name type="scientific">Streptomyces shaanxiensis</name>
    <dbReference type="NCBI Taxonomy" id="653357"/>
    <lineage>
        <taxon>Bacteria</taxon>
        <taxon>Bacillati</taxon>
        <taxon>Actinomycetota</taxon>
        <taxon>Actinomycetes</taxon>
        <taxon>Kitasatosporales</taxon>
        <taxon>Streptomycetaceae</taxon>
        <taxon>Streptomyces</taxon>
    </lineage>
</organism>